<evidence type="ECO:0000313" key="3">
    <source>
        <dbReference type="Proteomes" id="UP000467201"/>
    </source>
</evidence>
<name>A0A7I7VXJ3_9MYCO</name>
<proteinExistence type="predicted"/>
<organism evidence="2 3">
    <name type="scientific">Mycolicibacterium doricum</name>
    <dbReference type="NCBI Taxonomy" id="126673"/>
    <lineage>
        <taxon>Bacteria</taxon>
        <taxon>Bacillati</taxon>
        <taxon>Actinomycetota</taxon>
        <taxon>Actinomycetes</taxon>
        <taxon>Mycobacteriales</taxon>
        <taxon>Mycobacteriaceae</taxon>
        <taxon>Mycolicibacterium</taxon>
    </lineage>
</organism>
<feature type="region of interest" description="Disordered" evidence="1">
    <location>
        <begin position="1"/>
        <end position="29"/>
    </location>
</feature>
<dbReference type="EMBL" id="AP022605">
    <property type="protein sequence ID" value="BBZ09362.1"/>
    <property type="molecule type" value="Genomic_DNA"/>
</dbReference>
<evidence type="ECO:0000256" key="1">
    <source>
        <dbReference type="SAM" id="MobiDB-lite"/>
    </source>
</evidence>
<accession>A0A7I7VXJ3</accession>
<sequence>MRGCGTETEGHYGVGGVRSRAGNAKADDPTTGAIELETALFDTHSKSVCGGYSLHSCLLVTTPHPGLAEDIRLALSGDLLIEYRCGRIHFVGIDPWRMDSNHDHISS</sequence>
<dbReference type="Proteomes" id="UP000467201">
    <property type="component" value="Chromosome"/>
</dbReference>
<gene>
    <name evidence="2" type="ORF">MDOR_35310</name>
</gene>
<reference evidence="2 3" key="1">
    <citation type="journal article" date="2019" name="Emerg. Microbes Infect.">
        <title>Comprehensive subspecies identification of 175 nontuberculous mycobacteria species based on 7547 genomic profiles.</title>
        <authorList>
            <person name="Matsumoto Y."/>
            <person name="Kinjo T."/>
            <person name="Motooka D."/>
            <person name="Nabeya D."/>
            <person name="Jung N."/>
            <person name="Uechi K."/>
            <person name="Horii T."/>
            <person name="Iida T."/>
            <person name="Fujita J."/>
            <person name="Nakamura S."/>
        </authorList>
    </citation>
    <scope>NUCLEOTIDE SEQUENCE [LARGE SCALE GENOMIC DNA]</scope>
    <source>
        <strain evidence="2 3">JCM 12405</strain>
    </source>
</reference>
<dbReference type="KEGG" id="mdr:MDOR_35310"/>
<evidence type="ECO:0000313" key="2">
    <source>
        <dbReference type="EMBL" id="BBZ09362.1"/>
    </source>
</evidence>
<protein>
    <submittedName>
        <fullName evidence="2">Uncharacterized protein</fullName>
    </submittedName>
</protein>
<dbReference type="AlphaFoldDB" id="A0A7I7VXJ3"/>